<name>A0A1H7ACN7_9PSED</name>
<dbReference type="GO" id="GO:0005506">
    <property type="term" value="F:iron ion binding"/>
    <property type="evidence" value="ECO:0007669"/>
    <property type="project" value="InterPro"/>
</dbReference>
<feature type="domain" description="Cytochrome c" evidence="8">
    <location>
        <begin position="34"/>
        <end position="113"/>
    </location>
</feature>
<dbReference type="PANTHER" id="PTHR35008">
    <property type="entry name" value="BLL4482 PROTEIN-RELATED"/>
    <property type="match status" value="1"/>
</dbReference>
<dbReference type="InterPro" id="IPR036909">
    <property type="entry name" value="Cyt_c-like_dom_sf"/>
</dbReference>
<evidence type="ECO:0000256" key="3">
    <source>
        <dbReference type="ARBA" id="ARBA00022723"/>
    </source>
</evidence>
<feature type="chain" id="PRO_5017476827" evidence="7">
    <location>
        <begin position="21"/>
        <end position="132"/>
    </location>
</feature>
<evidence type="ECO:0000256" key="2">
    <source>
        <dbReference type="ARBA" id="ARBA00022617"/>
    </source>
</evidence>
<dbReference type="GO" id="GO:0009055">
    <property type="term" value="F:electron transfer activity"/>
    <property type="evidence" value="ECO:0007669"/>
    <property type="project" value="InterPro"/>
</dbReference>
<dbReference type="Proteomes" id="UP000242930">
    <property type="component" value="Unassembled WGS sequence"/>
</dbReference>
<reference evidence="10" key="1">
    <citation type="submission" date="2016-10" db="EMBL/GenBank/DDBJ databases">
        <authorList>
            <person name="Varghese N."/>
            <person name="Submissions S."/>
        </authorList>
    </citation>
    <scope>NUCLEOTIDE SEQUENCE [LARGE SCALE GENOMIC DNA]</scope>
    <source>
        <strain evidence="10">LMG 25967</strain>
    </source>
</reference>
<keyword evidence="1" id="KW-0813">Transport</keyword>
<keyword evidence="5 6" id="KW-0408">Iron</keyword>
<gene>
    <name evidence="9" type="ORF">SAMN05216201_111112</name>
</gene>
<feature type="signal peptide" evidence="7">
    <location>
        <begin position="1"/>
        <end position="20"/>
    </location>
</feature>
<evidence type="ECO:0000313" key="10">
    <source>
        <dbReference type="Proteomes" id="UP000242930"/>
    </source>
</evidence>
<dbReference type="InterPro" id="IPR009056">
    <property type="entry name" value="Cyt_c-like_dom"/>
</dbReference>
<keyword evidence="10" id="KW-1185">Reference proteome</keyword>
<evidence type="ECO:0000256" key="4">
    <source>
        <dbReference type="ARBA" id="ARBA00022982"/>
    </source>
</evidence>
<dbReference type="InterPro" id="IPR051459">
    <property type="entry name" value="Cytochrome_c-type_DH"/>
</dbReference>
<proteinExistence type="predicted"/>
<dbReference type="Gene3D" id="1.10.760.10">
    <property type="entry name" value="Cytochrome c-like domain"/>
    <property type="match status" value="1"/>
</dbReference>
<dbReference type="PANTHER" id="PTHR35008:SF9">
    <property type="entry name" value="CYTOCHROME C DOMAIN-CONTAINING PROTEIN"/>
    <property type="match status" value="1"/>
</dbReference>
<protein>
    <submittedName>
        <fullName evidence="9">Cytochrome c, mono-and diheme variants</fullName>
    </submittedName>
</protein>
<dbReference type="RefSeq" id="WP_090312087.1">
    <property type="nucleotide sequence ID" value="NZ_FNZE01000011.1"/>
</dbReference>
<evidence type="ECO:0000256" key="7">
    <source>
        <dbReference type="SAM" id="SignalP"/>
    </source>
</evidence>
<dbReference type="PRINTS" id="PR00605">
    <property type="entry name" value="CYTCHROMECIC"/>
</dbReference>
<dbReference type="STRING" id="915471.SAMN05216201_111112"/>
<dbReference type="GO" id="GO:0020037">
    <property type="term" value="F:heme binding"/>
    <property type="evidence" value="ECO:0007669"/>
    <property type="project" value="InterPro"/>
</dbReference>
<keyword evidence="4" id="KW-0249">Electron transport</keyword>
<dbReference type="InterPro" id="IPR008168">
    <property type="entry name" value="Cyt_C_IC"/>
</dbReference>
<dbReference type="OrthoDB" id="5523448at2"/>
<organism evidence="9 10">
    <name type="scientific">Pseudomonas linyingensis</name>
    <dbReference type="NCBI Taxonomy" id="915471"/>
    <lineage>
        <taxon>Bacteria</taxon>
        <taxon>Pseudomonadati</taxon>
        <taxon>Pseudomonadota</taxon>
        <taxon>Gammaproteobacteria</taxon>
        <taxon>Pseudomonadales</taxon>
        <taxon>Pseudomonadaceae</taxon>
        <taxon>Pseudomonas</taxon>
    </lineage>
</organism>
<evidence type="ECO:0000256" key="6">
    <source>
        <dbReference type="PROSITE-ProRule" id="PRU00433"/>
    </source>
</evidence>
<accession>A0A1H7ACN7</accession>
<sequence length="132" mass="13852">MNTPRLIVTLALGGLLTAQAQADSAVAVSTAGQQAQRDGETLYHTICQACHMDQGQGAKGAAAYPALANNPRLAAAAYPIYMVANGQSGMPAFKSSLSDEEIAAVVGYIRSHFGNQYAEPVTLQDVNNVTRR</sequence>
<keyword evidence="2 6" id="KW-0349">Heme</keyword>
<dbReference type="EMBL" id="FNZE01000011">
    <property type="protein sequence ID" value="SEJ58765.1"/>
    <property type="molecule type" value="Genomic_DNA"/>
</dbReference>
<evidence type="ECO:0000259" key="8">
    <source>
        <dbReference type="PROSITE" id="PS51007"/>
    </source>
</evidence>
<dbReference type="SUPFAM" id="SSF46626">
    <property type="entry name" value="Cytochrome c"/>
    <property type="match status" value="1"/>
</dbReference>
<dbReference type="AlphaFoldDB" id="A0A1H7ACN7"/>
<evidence type="ECO:0000256" key="1">
    <source>
        <dbReference type="ARBA" id="ARBA00022448"/>
    </source>
</evidence>
<evidence type="ECO:0000256" key="5">
    <source>
        <dbReference type="ARBA" id="ARBA00023004"/>
    </source>
</evidence>
<evidence type="ECO:0000313" key="9">
    <source>
        <dbReference type="EMBL" id="SEJ58765.1"/>
    </source>
</evidence>
<keyword evidence="3 6" id="KW-0479">Metal-binding</keyword>
<keyword evidence="7" id="KW-0732">Signal</keyword>
<dbReference type="PROSITE" id="PS51007">
    <property type="entry name" value="CYTC"/>
    <property type="match status" value="1"/>
</dbReference>
<dbReference type="Pfam" id="PF13442">
    <property type="entry name" value="Cytochrome_CBB3"/>
    <property type="match status" value="1"/>
</dbReference>